<evidence type="ECO:0000313" key="2">
    <source>
        <dbReference type="EMBL" id="KAJ1203649.1"/>
    </source>
</evidence>
<feature type="region of interest" description="Disordered" evidence="1">
    <location>
        <begin position="117"/>
        <end position="149"/>
    </location>
</feature>
<reference evidence="2" key="1">
    <citation type="journal article" date="2022" name="bioRxiv">
        <title>Sequencing and chromosome-scale assembly of the giantPleurodeles waltlgenome.</title>
        <authorList>
            <person name="Brown T."/>
            <person name="Elewa A."/>
            <person name="Iarovenko S."/>
            <person name="Subramanian E."/>
            <person name="Araus A.J."/>
            <person name="Petzold A."/>
            <person name="Susuki M."/>
            <person name="Suzuki K.-i.T."/>
            <person name="Hayashi T."/>
            <person name="Toyoda A."/>
            <person name="Oliveira C."/>
            <person name="Osipova E."/>
            <person name="Leigh N.D."/>
            <person name="Simon A."/>
            <person name="Yun M.H."/>
        </authorList>
    </citation>
    <scope>NUCLEOTIDE SEQUENCE</scope>
    <source>
        <strain evidence="2">20211129_DDA</strain>
        <tissue evidence="2">Liver</tissue>
    </source>
</reference>
<comment type="caution">
    <text evidence="2">The sequence shown here is derived from an EMBL/GenBank/DDBJ whole genome shotgun (WGS) entry which is preliminary data.</text>
</comment>
<evidence type="ECO:0000313" key="3">
    <source>
        <dbReference type="Proteomes" id="UP001066276"/>
    </source>
</evidence>
<keyword evidence="3" id="KW-1185">Reference proteome</keyword>
<name>A0AAV7VUF7_PLEWA</name>
<organism evidence="2 3">
    <name type="scientific">Pleurodeles waltl</name>
    <name type="common">Iberian ribbed newt</name>
    <dbReference type="NCBI Taxonomy" id="8319"/>
    <lineage>
        <taxon>Eukaryota</taxon>
        <taxon>Metazoa</taxon>
        <taxon>Chordata</taxon>
        <taxon>Craniata</taxon>
        <taxon>Vertebrata</taxon>
        <taxon>Euteleostomi</taxon>
        <taxon>Amphibia</taxon>
        <taxon>Batrachia</taxon>
        <taxon>Caudata</taxon>
        <taxon>Salamandroidea</taxon>
        <taxon>Salamandridae</taxon>
        <taxon>Pleurodelinae</taxon>
        <taxon>Pleurodeles</taxon>
    </lineage>
</organism>
<proteinExistence type="predicted"/>
<dbReference type="Proteomes" id="UP001066276">
    <property type="component" value="Chromosome 2_1"/>
</dbReference>
<sequence>MSELRSSKGSCSVLALYRQQRGTLASHLALGLRERPTEPWSWMSVSCVEGTISDTLKTYPVGTSPPASQSPLPSSSLWGAAFSGRTLCIEAPMAHCRLGVTGIPICPLTFVNRPGAHRRTSELQRQKRSPPAPLHVSRKRNETTGAAVV</sequence>
<dbReference type="EMBL" id="JANPWB010000003">
    <property type="protein sequence ID" value="KAJ1203649.1"/>
    <property type="molecule type" value="Genomic_DNA"/>
</dbReference>
<protein>
    <submittedName>
        <fullName evidence="2">Uncharacterized protein</fullName>
    </submittedName>
</protein>
<dbReference type="AlphaFoldDB" id="A0AAV7VUF7"/>
<evidence type="ECO:0000256" key="1">
    <source>
        <dbReference type="SAM" id="MobiDB-lite"/>
    </source>
</evidence>
<accession>A0AAV7VUF7</accession>
<gene>
    <name evidence="2" type="ORF">NDU88_007433</name>
</gene>